<dbReference type="Gene3D" id="2.170.260.10">
    <property type="entry name" value="paz domain"/>
    <property type="match status" value="1"/>
</dbReference>
<dbReference type="InterPro" id="IPR003100">
    <property type="entry name" value="PAZ_dom"/>
</dbReference>
<dbReference type="EMBL" id="BPLR01021725">
    <property type="protein sequence ID" value="GIX92998.1"/>
    <property type="molecule type" value="Genomic_DNA"/>
</dbReference>
<dbReference type="PANTHER" id="PTHR22891">
    <property type="entry name" value="EUKARYOTIC TRANSLATION INITIATION FACTOR 2C"/>
    <property type="match status" value="1"/>
</dbReference>
<dbReference type="Pfam" id="PF02170">
    <property type="entry name" value="PAZ"/>
    <property type="match status" value="1"/>
</dbReference>
<evidence type="ECO:0000313" key="3">
    <source>
        <dbReference type="Proteomes" id="UP001054945"/>
    </source>
</evidence>
<name>A0AAV4P7L6_CAEEX</name>
<reference evidence="2 3" key="1">
    <citation type="submission" date="2021-06" db="EMBL/GenBank/DDBJ databases">
        <title>Caerostris extrusa draft genome.</title>
        <authorList>
            <person name="Kono N."/>
            <person name="Arakawa K."/>
        </authorList>
    </citation>
    <scope>NUCLEOTIDE SEQUENCE [LARGE SCALE GENOMIC DNA]</scope>
</reference>
<comment type="caution">
    <text evidence="2">The sequence shown here is derived from an EMBL/GenBank/DDBJ whole genome shotgun (WGS) entry which is preliminary data.</text>
</comment>
<sequence length="186" mass="20844">MPFLRVKSARCTSSSSYDPGDHLCGMVPVNDLPQSIDLFLSPTTPRPPSLGGEATFGLDTTKVCENSDGRASKQTIAKYFETTYRRLQFPTLPCLQVNPEKKRIFIPLEVCEIGGGDQHCKKNLDVKQNAEIIKFTTKPPKQRFDKVRGESLKTANFNQDPCVKEFGMKVSAEPLALEERVIEFQM</sequence>
<evidence type="ECO:0000313" key="2">
    <source>
        <dbReference type="EMBL" id="GIX92998.1"/>
    </source>
</evidence>
<dbReference type="CDD" id="cd02846">
    <property type="entry name" value="PAZ_argonaute_like"/>
    <property type="match status" value="1"/>
</dbReference>
<dbReference type="GO" id="GO:0003723">
    <property type="term" value="F:RNA binding"/>
    <property type="evidence" value="ECO:0007669"/>
    <property type="project" value="InterPro"/>
</dbReference>
<protein>
    <submittedName>
        <fullName evidence="2">Protein argonaute-4</fullName>
    </submittedName>
</protein>
<keyword evidence="3" id="KW-1185">Reference proteome</keyword>
<dbReference type="AlphaFoldDB" id="A0AAV4P7L6"/>
<accession>A0AAV4P7L6</accession>
<feature type="domain" description="PAZ" evidence="1">
    <location>
        <begin position="67"/>
        <end position="132"/>
    </location>
</feature>
<organism evidence="2 3">
    <name type="scientific">Caerostris extrusa</name>
    <name type="common">Bark spider</name>
    <name type="synonym">Caerostris bankana</name>
    <dbReference type="NCBI Taxonomy" id="172846"/>
    <lineage>
        <taxon>Eukaryota</taxon>
        <taxon>Metazoa</taxon>
        <taxon>Ecdysozoa</taxon>
        <taxon>Arthropoda</taxon>
        <taxon>Chelicerata</taxon>
        <taxon>Arachnida</taxon>
        <taxon>Araneae</taxon>
        <taxon>Araneomorphae</taxon>
        <taxon>Entelegynae</taxon>
        <taxon>Araneoidea</taxon>
        <taxon>Araneidae</taxon>
        <taxon>Caerostris</taxon>
    </lineage>
</organism>
<gene>
    <name evidence="2" type="primary">ago4_0</name>
    <name evidence="2" type="ORF">CEXT_315321</name>
</gene>
<dbReference type="Proteomes" id="UP001054945">
    <property type="component" value="Unassembled WGS sequence"/>
</dbReference>
<dbReference type="InterPro" id="IPR036085">
    <property type="entry name" value="PAZ_dom_sf"/>
</dbReference>
<evidence type="ECO:0000259" key="1">
    <source>
        <dbReference type="Pfam" id="PF02170"/>
    </source>
</evidence>
<proteinExistence type="predicted"/>
<dbReference type="SUPFAM" id="SSF101690">
    <property type="entry name" value="PAZ domain"/>
    <property type="match status" value="1"/>
</dbReference>